<dbReference type="GO" id="GO:0046677">
    <property type="term" value="P:response to antibiotic"/>
    <property type="evidence" value="ECO:0007669"/>
    <property type="project" value="TreeGrafter"/>
</dbReference>
<evidence type="ECO:0000256" key="1">
    <source>
        <dbReference type="ARBA" id="ARBA00009477"/>
    </source>
</evidence>
<dbReference type="GO" id="GO:0005886">
    <property type="term" value="C:plasma membrane"/>
    <property type="evidence" value="ECO:0007669"/>
    <property type="project" value="TreeGrafter"/>
</dbReference>
<dbReference type="Pfam" id="PF25917">
    <property type="entry name" value="BSH_RND"/>
    <property type="match status" value="1"/>
</dbReference>
<protein>
    <submittedName>
        <fullName evidence="3">RND family efflux transporter, MFP subunit</fullName>
    </submittedName>
</protein>
<dbReference type="InterPro" id="IPR006143">
    <property type="entry name" value="RND_pump_MFP"/>
</dbReference>
<gene>
    <name evidence="3" type="ORF">SAMN05660862_1033</name>
</gene>
<accession>A0A1X7IMC9</accession>
<proteinExistence type="inferred from homology"/>
<dbReference type="OrthoDB" id="9801814at2"/>
<dbReference type="PANTHER" id="PTHR30158">
    <property type="entry name" value="ACRA/E-RELATED COMPONENT OF DRUG EFFLUX TRANSPORTER"/>
    <property type="match status" value="1"/>
</dbReference>
<dbReference type="RefSeq" id="WP_085471842.1">
    <property type="nucleotide sequence ID" value="NZ_CP038029.1"/>
</dbReference>
<dbReference type="PANTHER" id="PTHR30158:SF23">
    <property type="entry name" value="MULTIDRUG RESISTANCE PROTEIN MEXA"/>
    <property type="match status" value="1"/>
</dbReference>
<sequence length="212" mass="23429">MKRFTSKKNVLVLFLTTMLSLHSCNKTEQNTQDSPQTIEAEVLPLQIVNAQIDQSFRTNLQGKTNIELRPQISGYIDKIYVDEGAYVQSGQPIFRINATVYREQKNTALASLEMARSQLATAELELDKYKVLSNKKVVADFQHQKAKTAYQNAKASVQQQQTLVASADVNIGFAVIKAPVNGYIGRIPNRLGALVGPTDARPLNTLSQAFSG</sequence>
<dbReference type="Proteomes" id="UP000192980">
    <property type="component" value="Unassembled WGS sequence"/>
</dbReference>
<dbReference type="GO" id="GO:0022857">
    <property type="term" value="F:transmembrane transporter activity"/>
    <property type="evidence" value="ECO:0007669"/>
    <property type="project" value="InterPro"/>
</dbReference>
<feature type="domain" description="Multidrug resistance protein MdtA-like barrel-sandwich hybrid" evidence="2">
    <location>
        <begin position="66"/>
        <end position="202"/>
    </location>
</feature>
<dbReference type="STRING" id="561061.SAMN05660862_1033"/>
<dbReference type="NCBIfam" id="TIGR01730">
    <property type="entry name" value="RND_mfp"/>
    <property type="match status" value="1"/>
</dbReference>
<comment type="similarity">
    <text evidence="1">Belongs to the membrane fusion protein (MFP) (TC 8.A.1) family.</text>
</comment>
<evidence type="ECO:0000259" key="2">
    <source>
        <dbReference type="Pfam" id="PF25917"/>
    </source>
</evidence>
<organism evidence="3 4">
    <name type="scientific">Sphingobacterium psychroaquaticum</name>
    <dbReference type="NCBI Taxonomy" id="561061"/>
    <lineage>
        <taxon>Bacteria</taxon>
        <taxon>Pseudomonadati</taxon>
        <taxon>Bacteroidota</taxon>
        <taxon>Sphingobacteriia</taxon>
        <taxon>Sphingobacteriales</taxon>
        <taxon>Sphingobacteriaceae</taxon>
        <taxon>Sphingobacterium</taxon>
    </lineage>
</organism>
<evidence type="ECO:0000313" key="3">
    <source>
        <dbReference type="EMBL" id="SMG16136.1"/>
    </source>
</evidence>
<dbReference type="AlphaFoldDB" id="A0A1X7IMC9"/>
<dbReference type="Gene3D" id="2.40.50.100">
    <property type="match status" value="1"/>
</dbReference>
<keyword evidence="4" id="KW-1185">Reference proteome</keyword>
<evidence type="ECO:0000313" key="4">
    <source>
        <dbReference type="Proteomes" id="UP000192980"/>
    </source>
</evidence>
<dbReference type="Gene3D" id="1.10.287.470">
    <property type="entry name" value="Helix hairpin bin"/>
    <property type="match status" value="1"/>
</dbReference>
<dbReference type="InterPro" id="IPR058625">
    <property type="entry name" value="MdtA-like_BSH"/>
</dbReference>
<dbReference type="SUPFAM" id="SSF111369">
    <property type="entry name" value="HlyD-like secretion proteins"/>
    <property type="match status" value="1"/>
</dbReference>
<reference evidence="3 4" key="1">
    <citation type="submission" date="2017-04" db="EMBL/GenBank/DDBJ databases">
        <authorList>
            <person name="Afonso C.L."/>
            <person name="Miller P.J."/>
            <person name="Scott M.A."/>
            <person name="Spackman E."/>
            <person name="Goraichik I."/>
            <person name="Dimitrov K.M."/>
            <person name="Suarez D.L."/>
            <person name="Swayne D.E."/>
        </authorList>
    </citation>
    <scope>NUCLEOTIDE SEQUENCE [LARGE SCALE GENOMIC DNA]</scope>
    <source>
        <strain evidence="3 4">DSM 22418</strain>
    </source>
</reference>
<name>A0A1X7IMC9_9SPHI</name>
<dbReference type="EMBL" id="FXAU01000001">
    <property type="protein sequence ID" value="SMG16136.1"/>
    <property type="molecule type" value="Genomic_DNA"/>
</dbReference>